<dbReference type="Proteomes" id="UP000695022">
    <property type="component" value="Unplaced"/>
</dbReference>
<dbReference type="PROSITE" id="PS50856">
    <property type="entry name" value="AMOP"/>
    <property type="match status" value="1"/>
</dbReference>
<keyword evidence="4" id="KW-1015">Disulfide bond</keyword>
<keyword evidence="2" id="KW-0964">Secreted</keyword>
<organism evidence="6 7">
    <name type="scientific">Priapulus caudatus</name>
    <name type="common">Priapulid worm</name>
    <dbReference type="NCBI Taxonomy" id="37621"/>
    <lineage>
        <taxon>Eukaryota</taxon>
        <taxon>Metazoa</taxon>
        <taxon>Ecdysozoa</taxon>
        <taxon>Scalidophora</taxon>
        <taxon>Priapulida</taxon>
        <taxon>Priapulimorpha</taxon>
        <taxon>Priapulimorphida</taxon>
        <taxon>Priapulidae</taxon>
        <taxon>Priapulus</taxon>
    </lineage>
</organism>
<name>A0ABM1F6P0_PRICU</name>
<comment type="subcellular location">
    <subcellularLocation>
        <location evidence="1">Secreted</location>
    </subcellularLocation>
</comment>
<keyword evidence="6" id="KW-1185">Reference proteome</keyword>
<keyword evidence="3" id="KW-0732">Signal</keyword>
<protein>
    <submittedName>
        <fullName evidence="7">Isthmin-2-like</fullName>
    </submittedName>
</protein>
<evidence type="ECO:0000256" key="4">
    <source>
        <dbReference type="ARBA" id="ARBA00023157"/>
    </source>
</evidence>
<evidence type="ECO:0000256" key="3">
    <source>
        <dbReference type="ARBA" id="ARBA00022729"/>
    </source>
</evidence>
<dbReference type="InterPro" id="IPR051867">
    <property type="entry name" value="Angio_Inhib/Adhesion_GPCR"/>
</dbReference>
<dbReference type="PANTHER" id="PTHR10239:SF29">
    <property type="entry name" value="AMOP DOMAIN-CONTAINING PROTEIN"/>
    <property type="match status" value="1"/>
</dbReference>
<dbReference type="GeneID" id="106820065"/>
<proteinExistence type="predicted"/>
<gene>
    <name evidence="7" type="primary">LOC106820065</name>
</gene>
<evidence type="ECO:0000313" key="7">
    <source>
        <dbReference type="RefSeq" id="XP_014680111.1"/>
    </source>
</evidence>
<evidence type="ECO:0000313" key="6">
    <source>
        <dbReference type="Proteomes" id="UP000695022"/>
    </source>
</evidence>
<feature type="domain" description="AMOP" evidence="5">
    <location>
        <begin position="62"/>
        <end position="145"/>
    </location>
</feature>
<reference evidence="7" key="1">
    <citation type="submission" date="2025-08" db="UniProtKB">
        <authorList>
            <consortium name="RefSeq"/>
        </authorList>
    </citation>
    <scope>IDENTIFICATION</scope>
</reference>
<evidence type="ECO:0000259" key="5">
    <source>
        <dbReference type="PROSITE" id="PS50856"/>
    </source>
</evidence>
<dbReference type="RefSeq" id="XP_014680111.1">
    <property type="nucleotide sequence ID" value="XM_014824625.1"/>
</dbReference>
<dbReference type="PANTHER" id="PTHR10239">
    <property type="entry name" value="ISTHMIN-2"/>
    <property type="match status" value="1"/>
</dbReference>
<dbReference type="InterPro" id="IPR005533">
    <property type="entry name" value="AMOP_dom"/>
</dbReference>
<accession>A0ABM1F6P0</accession>
<sequence length="145" mass="16511">MIQAQFLLAIMQRHFLLYRSDIPPDFDGSGSRLPPTSSDSLLFPSLLDLPDDVITGTISPVYDDEDIDACETWMNCSNTFLQSYVEKLVDLPACPCFYPINLPYDDKVWDDNKVRHTSERDASRRQRGRTVRATSRELTTPFAAC</sequence>
<evidence type="ECO:0000256" key="2">
    <source>
        <dbReference type="ARBA" id="ARBA00022525"/>
    </source>
</evidence>
<evidence type="ECO:0000256" key="1">
    <source>
        <dbReference type="ARBA" id="ARBA00004613"/>
    </source>
</evidence>